<dbReference type="PROSITE" id="PS50041">
    <property type="entry name" value="C_TYPE_LECTIN_2"/>
    <property type="match status" value="1"/>
</dbReference>
<accession>A0AAN9ZA45</accession>
<dbReference type="PANTHER" id="PTHR22799:SF1">
    <property type="entry name" value="C-TYPE LECTIN DOMAIN FAMILY 11 MEMBER A"/>
    <property type="match status" value="1"/>
</dbReference>
<feature type="compositionally biased region" description="Basic and acidic residues" evidence="5">
    <location>
        <begin position="360"/>
        <end position="371"/>
    </location>
</feature>
<dbReference type="Gene3D" id="3.10.100.10">
    <property type="entry name" value="Mannose-Binding Protein A, subunit A"/>
    <property type="match status" value="1"/>
</dbReference>
<keyword evidence="2" id="KW-0964">Secreted</keyword>
<comment type="caution">
    <text evidence="8">The sequence shown here is derived from an EMBL/GenBank/DDBJ whole genome shotgun (WGS) entry which is preliminary data.</text>
</comment>
<keyword evidence="9" id="KW-1185">Reference proteome</keyword>
<evidence type="ECO:0000313" key="9">
    <source>
        <dbReference type="Proteomes" id="UP001378592"/>
    </source>
</evidence>
<name>A0AAN9ZA45_9ORTH</name>
<keyword evidence="3 6" id="KW-0732">Signal</keyword>
<feature type="compositionally biased region" description="Acidic residues" evidence="5">
    <location>
        <begin position="58"/>
        <end position="73"/>
    </location>
</feature>
<dbReference type="Pfam" id="PF00059">
    <property type="entry name" value="Lectin_C"/>
    <property type="match status" value="1"/>
</dbReference>
<feature type="region of interest" description="Disordered" evidence="5">
    <location>
        <begin position="360"/>
        <end position="379"/>
    </location>
</feature>
<dbReference type="AlphaFoldDB" id="A0AAN9ZA45"/>
<evidence type="ECO:0000256" key="3">
    <source>
        <dbReference type="ARBA" id="ARBA00022729"/>
    </source>
</evidence>
<dbReference type="InterPro" id="IPR051663">
    <property type="entry name" value="CLec_Tetranectin-domain"/>
</dbReference>
<dbReference type="PANTHER" id="PTHR22799">
    <property type="entry name" value="TETRANECTIN-RELATED"/>
    <property type="match status" value="1"/>
</dbReference>
<comment type="subcellular location">
    <subcellularLocation>
        <location evidence="1">Secreted</location>
    </subcellularLocation>
</comment>
<evidence type="ECO:0000256" key="2">
    <source>
        <dbReference type="ARBA" id="ARBA00022525"/>
    </source>
</evidence>
<evidence type="ECO:0000256" key="1">
    <source>
        <dbReference type="ARBA" id="ARBA00004613"/>
    </source>
</evidence>
<dbReference type="InterPro" id="IPR001304">
    <property type="entry name" value="C-type_lectin-like"/>
</dbReference>
<gene>
    <name evidence="8" type="ORF">R5R35_004503</name>
</gene>
<evidence type="ECO:0000256" key="5">
    <source>
        <dbReference type="SAM" id="MobiDB-lite"/>
    </source>
</evidence>
<dbReference type="SUPFAM" id="SSF56436">
    <property type="entry name" value="C-type lectin-like"/>
    <property type="match status" value="1"/>
</dbReference>
<feature type="signal peptide" evidence="6">
    <location>
        <begin position="1"/>
        <end position="19"/>
    </location>
</feature>
<dbReference type="InterPro" id="IPR016186">
    <property type="entry name" value="C-type_lectin-like/link_sf"/>
</dbReference>
<protein>
    <recommendedName>
        <fullName evidence="7">C-type lectin domain-containing protein</fullName>
    </recommendedName>
</protein>
<proteinExistence type="predicted"/>
<reference evidence="8 9" key="1">
    <citation type="submission" date="2024-03" db="EMBL/GenBank/DDBJ databases">
        <title>The genome assembly and annotation of the cricket Gryllus longicercus Weissman &amp; Gray.</title>
        <authorList>
            <person name="Szrajer S."/>
            <person name="Gray D."/>
            <person name="Ylla G."/>
        </authorList>
    </citation>
    <scope>NUCLEOTIDE SEQUENCE [LARGE SCALE GENOMIC DNA]</scope>
    <source>
        <strain evidence="8">DAG 2021-001</strain>
        <tissue evidence="8">Whole body minus gut</tissue>
    </source>
</reference>
<evidence type="ECO:0000256" key="6">
    <source>
        <dbReference type="SAM" id="SignalP"/>
    </source>
</evidence>
<dbReference type="GO" id="GO:0008083">
    <property type="term" value="F:growth factor activity"/>
    <property type="evidence" value="ECO:0007669"/>
    <property type="project" value="TreeGrafter"/>
</dbReference>
<feature type="compositionally biased region" description="Polar residues" evidence="5">
    <location>
        <begin position="77"/>
        <end position="106"/>
    </location>
</feature>
<feature type="compositionally biased region" description="Low complexity" evidence="5">
    <location>
        <begin position="119"/>
        <end position="155"/>
    </location>
</feature>
<feature type="compositionally biased region" description="Polar residues" evidence="5">
    <location>
        <begin position="162"/>
        <end position="172"/>
    </location>
</feature>
<evidence type="ECO:0000259" key="7">
    <source>
        <dbReference type="PROSITE" id="PS50041"/>
    </source>
</evidence>
<dbReference type="SMART" id="SM00034">
    <property type="entry name" value="CLECT"/>
    <property type="match status" value="1"/>
</dbReference>
<dbReference type="InterPro" id="IPR016187">
    <property type="entry name" value="CTDL_fold"/>
</dbReference>
<dbReference type="Proteomes" id="UP001378592">
    <property type="component" value="Unassembled WGS sequence"/>
</dbReference>
<dbReference type="GO" id="GO:0005615">
    <property type="term" value="C:extracellular space"/>
    <property type="evidence" value="ECO:0007669"/>
    <property type="project" value="TreeGrafter"/>
</dbReference>
<keyword evidence="4" id="KW-0430">Lectin</keyword>
<evidence type="ECO:0000256" key="4">
    <source>
        <dbReference type="ARBA" id="ARBA00022734"/>
    </source>
</evidence>
<feature type="compositionally biased region" description="Low complexity" evidence="5">
    <location>
        <begin position="190"/>
        <end position="203"/>
    </location>
</feature>
<evidence type="ECO:0000313" key="8">
    <source>
        <dbReference type="EMBL" id="KAK7867495.1"/>
    </source>
</evidence>
<dbReference type="CDD" id="cd00037">
    <property type="entry name" value="CLECT"/>
    <property type="match status" value="1"/>
</dbReference>
<feature type="chain" id="PRO_5042841940" description="C-type lectin domain-containing protein" evidence="6">
    <location>
        <begin position="20"/>
        <end position="379"/>
    </location>
</feature>
<sequence>MARVALALCLLLALAAARAAPSDYAWDEEQEAAAVEEAEEVAAAAELEEDRAGRETAPLDDEQWQGDEDDAAAYEEQQVNELQEGYQQRANSEPLTQQLEDSQVVQDSDEGTLSRLTSEAQAEQQFEQQAGQLQQSDQQLQQQNQYQQNTQQTQGLPDRLVNPSQNASSGYNPSRERGGDDFGIVGGNGNVQQQKPPQSDGQQFPASHPPQRPRPGQTNPPAGYTQLGFFGHFKVFLTPVTWPEALMTCFADGAQLVVPTDEREALTVGEFYGKVKNQVKKSTDKDLFFIGASDVHKENSFVTVLGTTFGQRQWFRWQKGEPNNHKKVEHCVLSNDKGYYWDGNCQNKYAFVCQFKDRCSPGSPRSDEYRDQTQSQSRY</sequence>
<feature type="domain" description="C-type lectin" evidence="7">
    <location>
        <begin position="233"/>
        <end position="354"/>
    </location>
</feature>
<organism evidence="8 9">
    <name type="scientific">Gryllus longicercus</name>
    <dbReference type="NCBI Taxonomy" id="2509291"/>
    <lineage>
        <taxon>Eukaryota</taxon>
        <taxon>Metazoa</taxon>
        <taxon>Ecdysozoa</taxon>
        <taxon>Arthropoda</taxon>
        <taxon>Hexapoda</taxon>
        <taxon>Insecta</taxon>
        <taxon>Pterygota</taxon>
        <taxon>Neoptera</taxon>
        <taxon>Polyneoptera</taxon>
        <taxon>Orthoptera</taxon>
        <taxon>Ensifera</taxon>
        <taxon>Gryllidea</taxon>
        <taxon>Grylloidea</taxon>
        <taxon>Gryllidae</taxon>
        <taxon>Gryllinae</taxon>
        <taxon>Gryllus</taxon>
    </lineage>
</organism>
<dbReference type="EMBL" id="JAZDUA010000118">
    <property type="protein sequence ID" value="KAK7867495.1"/>
    <property type="molecule type" value="Genomic_DNA"/>
</dbReference>
<dbReference type="GO" id="GO:0030246">
    <property type="term" value="F:carbohydrate binding"/>
    <property type="evidence" value="ECO:0007669"/>
    <property type="project" value="UniProtKB-KW"/>
</dbReference>
<feature type="region of interest" description="Disordered" evidence="5">
    <location>
        <begin position="42"/>
        <end position="224"/>
    </location>
</feature>